<gene>
    <name evidence="1" type="ORF">HGRIS_005790</name>
</gene>
<evidence type="ECO:0008006" key="3">
    <source>
        <dbReference type="Google" id="ProtNLM"/>
    </source>
</evidence>
<protein>
    <recommendedName>
        <fullName evidence="3">F-box domain-containing protein</fullName>
    </recommendedName>
</protein>
<dbReference type="InterPro" id="IPR032675">
    <property type="entry name" value="LRR_dom_sf"/>
</dbReference>
<accession>A0ABR3JXV9</accession>
<keyword evidence="2" id="KW-1185">Reference proteome</keyword>
<evidence type="ECO:0000313" key="1">
    <source>
        <dbReference type="EMBL" id="KAL0960768.1"/>
    </source>
</evidence>
<name>A0ABR3JXV9_9AGAR</name>
<organism evidence="1 2">
    <name type="scientific">Hohenbuehelia grisea</name>
    <dbReference type="NCBI Taxonomy" id="104357"/>
    <lineage>
        <taxon>Eukaryota</taxon>
        <taxon>Fungi</taxon>
        <taxon>Dikarya</taxon>
        <taxon>Basidiomycota</taxon>
        <taxon>Agaricomycotina</taxon>
        <taxon>Agaricomycetes</taxon>
        <taxon>Agaricomycetidae</taxon>
        <taxon>Agaricales</taxon>
        <taxon>Pleurotineae</taxon>
        <taxon>Pleurotaceae</taxon>
        <taxon>Hohenbuehelia</taxon>
    </lineage>
</organism>
<proteinExistence type="predicted"/>
<evidence type="ECO:0000313" key="2">
    <source>
        <dbReference type="Proteomes" id="UP001556367"/>
    </source>
</evidence>
<comment type="caution">
    <text evidence="1">The sequence shown here is derived from an EMBL/GenBank/DDBJ whole genome shotgun (WGS) entry which is preliminary data.</text>
</comment>
<dbReference type="Gene3D" id="3.80.10.10">
    <property type="entry name" value="Ribonuclease Inhibitor"/>
    <property type="match status" value="1"/>
</dbReference>
<reference evidence="2" key="1">
    <citation type="submission" date="2024-06" db="EMBL/GenBank/DDBJ databases">
        <title>Multi-omics analyses provide insights into the biosynthesis of the anticancer antibiotic pleurotin in Hohenbuehelia grisea.</title>
        <authorList>
            <person name="Weaver J.A."/>
            <person name="Alberti F."/>
        </authorList>
    </citation>
    <scope>NUCLEOTIDE SEQUENCE [LARGE SCALE GENOMIC DNA]</scope>
    <source>
        <strain evidence="2">T-177</strain>
    </source>
</reference>
<dbReference type="Proteomes" id="UP001556367">
    <property type="component" value="Unassembled WGS sequence"/>
</dbReference>
<dbReference type="SUPFAM" id="SSF52047">
    <property type="entry name" value="RNI-like"/>
    <property type="match status" value="1"/>
</dbReference>
<sequence>MHNMVHVPNEIWYLIAEYLQDEDVKRLRGLNRVFFELAMSLRYHRLDFEGAPWVPFMISPLIQHIKSRYVARHVHDLYIDPNHIAYLVALQEQFDALTSHRGLRGKLGRIKAHSQYLIMQKLPKYLQSRLIGRSLPWTIEKTRGYAKVSRELDEVLPSLYNLRRCVVGWLTEAVQPSPHKMSFRWPMTLGVLRDLRIVNPPSYIHKLWFAIGPTLEELHLCITPTRLPHILGTAPYLFNRLRKFSLMMFKYSNGQFQPHDQGSLSSSAASSYLSIIYRFINCNRASLLSLVIQDWPHLNLATLFSHLEHIPYLQELRLHIPFDRHHLADAASLARFLADHSNTLSSLALHYVQCSAFCSIPLAGLDMHDEQLEQILGHTEFPSLCSLDLSLMGVTEISQMLRQIQHLCHPRLESLELATYCMDIHELQLLCSSFAGMPDPPLRRLYIYILNLRKAELDLLARSFPSLDSLHLLSIVVNEDFPAETLQASLEQGDADYTEWKLRDLTIEDLLGDEDVGFEAMQALAGYVPTVSSFYGQGNMEKCALPQRHHWDF</sequence>
<dbReference type="EMBL" id="JASNQZ010000001">
    <property type="protein sequence ID" value="KAL0960768.1"/>
    <property type="molecule type" value="Genomic_DNA"/>
</dbReference>